<evidence type="ECO:0000313" key="1">
    <source>
        <dbReference type="EMBL" id="RKQ70123.1"/>
    </source>
</evidence>
<dbReference type="OrthoDB" id="7258959at2"/>
<name>A0A420WGL4_9PROT</name>
<gene>
    <name evidence="1" type="ORF">BCL74_2063</name>
</gene>
<comment type="caution">
    <text evidence="1">The sequence shown here is derived from an EMBL/GenBank/DDBJ whole genome shotgun (WGS) entry which is preliminary data.</text>
</comment>
<dbReference type="Proteomes" id="UP000277424">
    <property type="component" value="Unassembled WGS sequence"/>
</dbReference>
<proteinExistence type="predicted"/>
<organism evidence="1 2">
    <name type="scientific">Oceanibaculum indicum</name>
    <dbReference type="NCBI Taxonomy" id="526216"/>
    <lineage>
        <taxon>Bacteria</taxon>
        <taxon>Pseudomonadati</taxon>
        <taxon>Pseudomonadota</taxon>
        <taxon>Alphaproteobacteria</taxon>
        <taxon>Rhodospirillales</taxon>
        <taxon>Oceanibaculaceae</taxon>
        <taxon>Oceanibaculum</taxon>
    </lineage>
</organism>
<reference evidence="1 2" key="1">
    <citation type="submission" date="2018-10" db="EMBL/GenBank/DDBJ databases">
        <title>Comparative analysis of microorganisms from saline springs in Andes Mountain Range, Colombia.</title>
        <authorList>
            <person name="Rubin E."/>
        </authorList>
    </citation>
    <scope>NUCLEOTIDE SEQUENCE [LARGE SCALE GENOMIC DNA]</scope>
    <source>
        <strain evidence="1 2">USBA 36</strain>
    </source>
</reference>
<evidence type="ECO:0000313" key="2">
    <source>
        <dbReference type="Proteomes" id="UP000277424"/>
    </source>
</evidence>
<dbReference type="RefSeq" id="WP_121219717.1">
    <property type="nucleotide sequence ID" value="NZ_RBIG01000002.1"/>
</dbReference>
<protein>
    <recommendedName>
        <fullName evidence="3">PhiE125 gp8 family phage protein</fullName>
    </recommendedName>
</protein>
<evidence type="ECO:0008006" key="3">
    <source>
        <dbReference type="Google" id="ProtNLM"/>
    </source>
</evidence>
<dbReference type="EMBL" id="RBIG01000002">
    <property type="protein sequence ID" value="RKQ70123.1"/>
    <property type="molecule type" value="Genomic_DNA"/>
</dbReference>
<sequence>MSDSIVEISGAPASEYLVSLAQAKGVLPSLSDSDLNDLIAQASAAIASYCSRSFGAVTATETFRLLNRADALVLSHYPVSSVAGIELDGVALTSTGYEVDKKSGLVYRLGGDYRIPWCGVKCVVTYTAGYELPASAPADLARACLMQMQTMAATVGTDPRLRSESVEGIGSRSWVDPGNGGGALPAVVTGIVDAYRDLRVLA</sequence>
<dbReference type="AlphaFoldDB" id="A0A420WGL4"/>
<accession>A0A420WGL4</accession>